<proteinExistence type="predicted"/>
<name>A0A382BRJ5_9ZZZZ</name>
<dbReference type="AlphaFoldDB" id="A0A382BRJ5"/>
<dbReference type="EMBL" id="UINC01031041">
    <property type="protein sequence ID" value="SVB16446.1"/>
    <property type="molecule type" value="Genomic_DNA"/>
</dbReference>
<reference evidence="1" key="1">
    <citation type="submission" date="2018-05" db="EMBL/GenBank/DDBJ databases">
        <authorList>
            <person name="Lanie J.A."/>
            <person name="Ng W.-L."/>
            <person name="Kazmierczak K.M."/>
            <person name="Andrzejewski T.M."/>
            <person name="Davidsen T.M."/>
            <person name="Wayne K.J."/>
            <person name="Tettelin H."/>
            <person name="Glass J.I."/>
            <person name="Rusch D."/>
            <person name="Podicherti R."/>
            <person name="Tsui H.-C.T."/>
            <person name="Winkler M.E."/>
        </authorList>
    </citation>
    <scope>NUCLEOTIDE SEQUENCE</scope>
</reference>
<organism evidence="1">
    <name type="scientific">marine metagenome</name>
    <dbReference type="NCBI Taxonomy" id="408172"/>
    <lineage>
        <taxon>unclassified sequences</taxon>
        <taxon>metagenomes</taxon>
        <taxon>ecological metagenomes</taxon>
    </lineage>
</organism>
<sequence>MDTIRTQDRGTASDVIIKGFSSIRTSGLDLVYSYYL</sequence>
<protein>
    <submittedName>
        <fullName evidence="1">Uncharacterized protein</fullName>
    </submittedName>
</protein>
<evidence type="ECO:0000313" key="1">
    <source>
        <dbReference type="EMBL" id="SVB16446.1"/>
    </source>
</evidence>
<gene>
    <name evidence="1" type="ORF">METZ01_LOCUS169300</name>
</gene>
<accession>A0A382BRJ5</accession>